<name>A0A183PAF6_9TREM</name>
<gene>
    <name evidence="8" type="ORF">SMTD_LOCUS11342</name>
</gene>
<evidence type="ECO:0000256" key="1">
    <source>
        <dbReference type="ARBA" id="ARBA00022741"/>
    </source>
</evidence>
<protein>
    <recommendedName>
        <fullName evidence="7">ATP-dependent RNA helicase</fullName>
        <ecNumber evidence="7">3.6.4.13</ecNumber>
    </recommendedName>
</protein>
<evidence type="ECO:0000256" key="3">
    <source>
        <dbReference type="ARBA" id="ARBA00022806"/>
    </source>
</evidence>
<dbReference type="SUPFAM" id="SSF52540">
    <property type="entry name" value="P-loop containing nucleoside triphosphate hydrolases"/>
    <property type="match status" value="1"/>
</dbReference>
<dbReference type="STRING" id="31246.A0A183PAF6"/>
<organism evidence="8 9">
    <name type="scientific">Schistosoma mattheei</name>
    <dbReference type="NCBI Taxonomy" id="31246"/>
    <lineage>
        <taxon>Eukaryota</taxon>
        <taxon>Metazoa</taxon>
        <taxon>Spiralia</taxon>
        <taxon>Lophotrochozoa</taxon>
        <taxon>Platyhelminthes</taxon>
        <taxon>Trematoda</taxon>
        <taxon>Digenea</taxon>
        <taxon>Strigeidida</taxon>
        <taxon>Schistosomatoidea</taxon>
        <taxon>Schistosomatidae</taxon>
        <taxon>Schistosoma</taxon>
    </lineage>
</organism>
<reference evidence="8 9" key="1">
    <citation type="submission" date="2018-11" db="EMBL/GenBank/DDBJ databases">
        <authorList>
            <consortium name="Pathogen Informatics"/>
        </authorList>
    </citation>
    <scope>NUCLEOTIDE SEQUENCE [LARGE SCALE GENOMIC DNA]</scope>
    <source>
        <strain>Denwood</strain>
        <strain evidence="9">Zambia</strain>
    </source>
</reference>
<evidence type="ECO:0000256" key="7">
    <source>
        <dbReference type="RuleBase" id="RU365068"/>
    </source>
</evidence>
<comment type="similarity">
    <text evidence="6">Belongs to the DEAD box helicase family.</text>
</comment>
<accession>A0A183PAF6</accession>
<dbReference type="InterPro" id="IPR011545">
    <property type="entry name" value="DEAD/DEAH_box_helicase_dom"/>
</dbReference>
<dbReference type="Pfam" id="PF00271">
    <property type="entry name" value="Helicase_C"/>
    <property type="match status" value="1"/>
</dbReference>
<comment type="function">
    <text evidence="7">RNA helicase.</text>
</comment>
<comment type="domain">
    <text evidence="7">The Q motif is unique to and characteristic of the DEAD box family of RNA helicases and controls ATP binding and hydrolysis.</text>
</comment>
<dbReference type="PROSITE" id="PS00039">
    <property type="entry name" value="DEAD_ATP_HELICASE"/>
    <property type="match status" value="1"/>
</dbReference>
<keyword evidence="2 6" id="KW-0378">Hydrolase</keyword>
<dbReference type="AlphaFoldDB" id="A0A183PAF6"/>
<keyword evidence="4 6" id="KW-0067">ATP-binding</keyword>
<dbReference type="EC" id="3.6.4.13" evidence="7"/>
<keyword evidence="1 6" id="KW-0547">Nucleotide-binding</keyword>
<evidence type="ECO:0000313" key="8">
    <source>
        <dbReference type="EMBL" id="VDP57833.1"/>
    </source>
</evidence>
<evidence type="ECO:0000256" key="6">
    <source>
        <dbReference type="RuleBase" id="RU000492"/>
    </source>
</evidence>
<dbReference type="GO" id="GO:0003724">
    <property type="term" value="F:RNA helicase activity"/>
    <property type="evidence" value="ECO:0007669"/>
    <property type="project" value="UniProtKB-EC"/>
</dbReference>
<proteinExistence type="inferred from homology"/>
<dbReference type="SMART" id="SM00487">
    <property type="entry name" value="DEXDc"/>
    <property type="match status" value="1"/>
</dbReference>
<keyword evidence="9" id="KW-1185">Reference proteome</keyword>
<dbReference type="InterPro" id="IPR027417">
    <property type="entry name" value="P-loop_NTPase"/>
</dbReference>
<dbReference type="Gene3D" id="3.40.50.300">
    <property type="entry name" value="P-loop containing nucleotide triphosphate hydrolases"/>
    <property type="match status" value="2"/>
</dbReference>
<dbReference type="GO" id="GO:0016787">
    <property type="term" value="F:hydrolase activity"/>
    <property type="evidence" value="ECO:0007669"/>
    <property type="project" value="UniProtKB-KW"/>
</dbReference>
<dbReference type="Proteomes" id="UP000269396">
    <property type="component" value="Unassembled WGS sequence"/>
</dbReference>
<evidence type="ECO:0000313" key="9">
    <source>
        <dbReference type="Proteomes" id="UP000269396"/>
    </source>
</evidence>
<evidence type="ECO:0000256" key="2">
    <source>
        <dbReference type="ARBA" id="ARBA00022801"/>
    </source>
</evidence>
<dbReference type="SMART" id="SM00490">
    <property type="entry name" value="HELICc"/>
    <property type="match status" value="1"/>
</dbReference>
<dbReference type="CDD" id="cd18787">
    <property type="entry name" value="SF2_C_DEAD"/>
    <property type="match status" value="1"/>
</dbReference>
<keyword evidence="3 6" id="KW-0347">Helicase</keyword>
<dbReference type="InterPro" id="IPR000629">
    <property type="entry name" value="RNA-helicase_DEAD-box_CS"/>
</dbReference>
<dbReference type="PANTHER" id="PTHR24031">
    <property type="entry name" value="RNA HELICASE"/>
    <property type="match status" value="1"/>
</dbReference>
<dbReference type="PROSITE" id="PS51194">
    <property type="entry name" value="HELICASE_CTER"/>
    <property type="match status" value="1"/>
</dbReference>
<dbReference type="PROSITE" id="PS51192">
    <property type="entry name" value="HELICASE_ATP_BIND_1"/>
    <property type="match status" value="1"/>
</dbReference>
<dbReference type="InterPro" id="IPR014001">
    <property type="entry name" value="Helicase_ATP-bd"/>
</dbReference>
<dbReference type="EMBL" id="UZAL01031372">
    <property type="protein sequence ID" value="VDP57833.1"/>
    <property type="molecule type" value="Genomic_DNA"/>
</dbReference>
<evidence type="ECO:0000256" key="4">
    <source>
        <dbReference type="ARBA" id="ARBA00022840"/>
    </source>
</evidence>
<sequence>MVPPITNTEAVFLKPRAPFKLAAFNVLWSVCDMVSWCERKLQRLASVGPSRLSDWGPRDGATHEYNFSALVFTSSGRSSGATTKFQDFNNFKEKGSTILVATPGRLTDLILAGAIVDYGLGNMANPIIRGLRSMEVLILDEADRLLEMGFESQINTILSFLPKQRRTGLFSATQTTRVEDLVRAGLRNPVRVTVSQQTQKELECANNQSLQQRIPSALQNFYTIVETDEKISLIVRFILMHRKEKILIFFATCACVDYFYCILKGLLSLKQSKRIQRLHGKLNKKRFDLFTKFKNTSNGILLCTDVMARGIDVPHIDWVIQCDPPTNANEFVHRCGRTARCGLEGNALLFVTSQEAAYINFLHINQQVYIKYILCFFLYYYD</sequence>
<comment type="catalytic activity">
    <reaction evidence="7">
        <text>ATP + H2O = ADP + phosphate + H(+)</text>
        <dbReference type="Rhea" id="RHEA:13065"/>
        <dbReference type="ChEBI" id="CHEBI:15377"/>
        <dbReference type="ChEBI" id="CHEBI:15378"/>
        <dbReference type="ChEBI" id="CHEBI:30616"/>
        <dbReference type="ChEBI" id="CHEBI:43474"/>
        <dbReference type="ChEBI" id="CHEBI:456216"/>
        <dbReference type="EC" id="3.6.4.13"/>
    </reaction>
</comment>
<dbReference type="GO" id="GO:0003723">
    <property type="term" value="F:RNA binding"/>
    <property type="evidence" value="ECO:0007669"/>
    <property type="project" value="UniProtKB-UniRule"/>
</dbReference>
<dbReference type="InterPro" id="IPR001650">
    <property type="entry name" value="Helicase_C-like"/>
</dbReference>
<dbReference type="GO" id="GO:0005524">
    <property type="term" value="F:ATP binding"/>
    <property type="evidence" value="ECO:0007669"/>
    <property type="project" value="UniProtKB-UniRule"/>
</dbReference>
<keyword evidence="5 7" id="KW-0694">RNA-binding</keyword>
<evidence type="ECO:0000256" key="5">
    <source>
        <dbReference type="ARBA" id="ARBA00022884"/>
    </source>
</evidence>
<dbReference type="Pfam" id="PF00270">
    <property type="entry name" value="DEAD"/>
    <property type="match status" value="1"/>
</dbReference>